<evidence type="ECO:0000313" key="3">
    <source>
        <dbReference type="Proteomes" id="UP001365542"/>
    </source>
</evidence>
<feature type="compositionally biased region" description="Basic and acidic residues" evidence="1">
    <location>
        <begin position="29"/>
        <end position="43"/>
    </location>
</feature>
<comment type="caution">
    <text evidence="2">The sequence shown here is derived from an EMBL/GenBank/DDBJ whole genome shotgun (WGS) entry which is preliminary data.</text>
</comment>
<feature type="region of interest" description="Disordered" evidence="1">
    <location>
        <begin position="1"/>
        <end position="101"/>
    </location>
</feature>
<dbReference type="Proteomes" id="UP001365542">
    <property type="component" value="Unassembled WGS sequence"/>
</dbReference>
<keyword evidence="3" id="KW-1185">Reference proteome</keyword>
<sequence length="130" mass="15040">MSSNDYSKSKENVRRPISPEPFKPFSYLPERRHPVKEAWEIRPKSTPNSPHKAKQESSQPQQPSLPLASPSKNRRKKEKPKYPGPEADGKGAEERPTAGGMPWYEETFYDIAYGRHPGNNDWMKKYQNNK</sequence>
<dbReference type="AlphaFoldDB" id="A0AAV9XP26"/>
<evidence type="ECO:0000313" key="2">
    <source>
        <dbReference type="EMBL" id="KAK6543371.1"/>
    </source>
</evidence>
<protein>
    <submittedName>
        <fullName evidence="2">Uncharacterized protein</fullName>
    </submittedName>
</protein>
<organism evidence="2 3">
    <name type="scientific">Orbilia ellipsospora</name>
    <dbReference type="NCBI Taxonomy" id="2528407"/>
    <lineage>
        <taxon>Eukaryota</taxon>
        <taxon>Fungi</taxon>
        <taxon>Dikarya</taxon>
        <taxon>Ascomycota</taxon>
        <taxon>Pezizomycotina</taxon>
        <taxon>Orbiliomycetes</taxon>
        <taxon>Orbiliales</taxon>
        <taxon>Orbiliaceae</taxon>
        <taxon>Orbilia</taxon>
    </lineage>
</organism>
<accession>A0AAV9XP26</accession>
<reference evidence="2 3" key="1">
    <citation type="submission" date="2019-10" db="EMBL/GenBank/DDBJ databases">
        <authorList>
            <person name="Palmer J.M."/>
        </authorList>
    </citation>
    <scope>NUCLEOTIDE SEQUENCE [LARGE SCALE GENOMIC DNA]</scope>
    <source>
        <strain evidence="2 3">TWF694</strain>
    </source>
</reference>
<proteinExistence type="predicted"/>
<feature type="compositionally biased region" description="Basic and acidic residues" evidence="1">
    <location>
        <begin position="87"/>
        <end position="96"/>
    </location>
</feature>
<dbReference type="EMBL" id="JAVHJO010000001">
    <property type="protein sequence ID" value="KAK6543371.1"/>
    <property type="molecule type" value="Genomic_DNA"/>
</dbReference>
<name>A0AAV9XP26_9PEZI</name>
<gene>
    <name evidence="2" type="ORF">TWF694_000119</name>
</gene>
<evidence type="ECO:0000256" key="1">
    <source>
        <dbReference type="SAM" id="MobiDB-lite"/>
    </source>
</evidence>
<feature type="compositionally biased region" description="Low complexity" evidence="1">
    <location>
        <begin position="56"/>
        <end position="71"/>
    </location>
</feature>